<evidence type="ECO:0000256" key="3">
    <source>
        <dbReference type="SAM" id="MobiDB-lite"/>
    </source>
</evidence>
<dbReference type="InterPro" id="IPR011625">
    <property type="entry name" value="A2M_N_BRD"/>
</dbReference>
<organism evidence="7 8">
    <name type="scientific">Diploptera punctata</name>
    <name type="common">Pacific beetle cockroach</name>
    <dbReference type="NCBI Taxonomy" id="6984"/>
    <lineage>
        <taxon>Eukaryota</taxon>
        <taxon>Metazoa</taxon>
        <taxon>Ecdysozoa</taxon>
        <taxon>Arthropoda</taxon>
        <taxon>Hexapoda</taxon>
        <taxon>Insecta</taxon>
        <taxon>Pterygota</taxon>
        <taxon>Neoptera</taxon>
        <taxon>Polyneoptera</taxon>
        <taxon>Dictyoptera</taxon>
        <taxon>Blattodea</taxon>
        <taxon>Blaberoidea</taxon>
        <taxon>Blaberidae</taxon>
        <taxon>Diplopterinae</taxon>
        <taxon>Diploptera</taxon>
    </lineage>
</organism>
<feature type="region of interest" description="Disordered" evidence="3">
    <location>
        <begin position="402"/>
        <end position="422"/>
    </location>
</feature>
<evidence type="ECO:0000256" key="1">
    <source>
        <dbReference type="ARBA" id="ARBA00022729"/>
    </source>
</evidence>
<dbReference type="Gene3D" id="2.60.40.1930">
    <property type="match status" value="2"/>
</dbReference>
<keyword evidence="8" id="KW-1185">Reference proteome</keyword>
<dbReference type="EMBL" id="JASPKZ010000803">
    <property type="protein sequence ID" value="KAJ9599485.1"/>
    <property type="molecule type" value="Genomic_DNA"/>
</dbReference>
<dbReference type="InterPro" id="IPR009048">
    <property type="entry name" value="A-macroglobulin_rcpt-bd"/>
</dbReference>
<evidence type="ECO:0000259" key="4">
    <source>
        <dbReference type="SMART" id="SM01359"/>
    </source>
</evidence>
<dbReference type="PANTHER" id="PTHR11412:SF136">
    <property type="entry name" value="CD109 ANTIGEN"/>
    <property type="match status" value="1"/>
</dbReference>
<dbReference type="GO" id="GO:0005615">
    <property type="term" value="C:extracellular space"/>
    <property type="evidence" value="ECO:0007669"/>
    <property type="project" value="InterPro"/>
</dbReference>
<name>A0AAD8EQK3_DIPPU</name>
<evidence type="ECO:0000313" key="8">
    <source>
        <dbReference type="Proteomes" id="UP001233999"/>
    </source>
</evidence>
<reference evidence="7" key="2">
    <citation type="submission" date="2023-05" db="EMBL/GenBank/DDBJ databases">
        <authorList>
            <person name="Fouks B."/>
        </authorList>
    </citation>
    <scope>NUCLEOTIDE SEQUENCE</scope>
    <source>
        <strain evidence="7">Stay&amp;Tobe</strain>
        <tissue evidence="7">Testes</tissue>
    </source>
</reference>
<dbReference type="GO" id="GO:0004866">
    <property type="term" value="F:endopeptidase inhibitor activity"/>
    <property type="evidence" value="ECO:0007669"/>
    <property type="project" value="InterPro"/>
</dbReference>
<dbReference type="InterPro" id="IPR022041">
    <property type="entry name" value="Methyltransf_FA"/>
</dbReference>
<dbReference type="Pfam" id="PF12248">
    <property type="entry name" value="Methyltransf_FA"/>
    <property type="match status" value="1"/>
</dbReference>
<dbReference type="InterPro" id="IPR050473">
    <property type="entry name" value="A2M/Complement_sys"/>
</dbReference>
<dbReference type="SMART" id="SM01361">
    <property type="entry name" value="A2M_recep"/>
    <property type="match status" value="1"/>
</dbReference>
<dbReference type="Pfam" id="PF07678">
    <property type="entry name" value="TED_complement"/>
    <property type="match status" value="1"/>
</dbReference>
<evidence type="ECO:0000259" key="6">
    <source>
        <dbReference type="SMART" id="SM01361"/>
    </source>
</evidence>
<accession>A0AAD8EQK3</accession>
<evidence type="ECO:0000259" key="5">
    <source>
        <dbReference type="SMART" id="SM01360"/>
    </source>
</evidence>
<dbReference type="InterPro" id="IPR011626">
    <property type="entry name" value="Alpha-macroglobulin_TED"/>
</dbReference>
<feature type="domain" description="Alpha-2-macroglobulin" evidence="5">
    <location>
        <begin position="437"/>
        <end position="527"/>
    </location>
</feature>
<evidence type="ECO:0000256" key="2">
    <source>
        <dbReference type="ARBA" id="ARBA00022966"/>
    </source>
</evidence>
<keyword evidence="1" id="KW-0732">Signal</keyword>
<dbReference type="SMART" id="SM01360">
    <property type="entry name" value="A2M"/>
    <property type="match status" value="1"/>
</dbReference>
<dbReference type="Proteomes" id="UP001233999">
    <property type="component" value="Unassembled WGS sequence"/>
</dbReference>
<dbReference type="Gene3D" id="2.60.40.690">
    <property type="entry name" value="Alpha-macroglobulin, receptor-binding domain"/>
    <property type="match status" value="1"/>
</dbReference>
<keyword evidence="2" id="KW-0882">Thioester bond</keyword>
<dbReference type="InterPro" id="IPR001599">
    <property type="entry name" value="Macroglobln_a2"/>
</dbReference>
<evidence type="ECO:0008006" key="9">
    <source>
        <dbReference type="Google" id="ProtNLM"/>
    </source>
</evidence>
<dbReference type="SUPFAM" id="SSF49410">
    <property type="entry name" value="Alpha-macroglobulin receptor domain"/>
    <property type="match status" value="1"/>
</dbReference>
<dbReference type="Gene3D" id="1.50.10.20">
    <property type="match status" value="1"/>
</dbReference>
<feature type="domain" description="Alpha-2-macroglobulin bait region" evidence="4">
    <location>
        <begin position="204"/>
        <end position="351"/>
    </location>
</feature>
<dbReference type="SUPFAM" id="SSF48239">
    <property type="entry name" value="Terpenoid cyclases/Protein prenyltransferases"/>
    <property type="match status" value="1"/>
</dbReference>
<feature type="non-terminal residue" evidence="7">
    <location>
        <position position="1587"/>
    </location>
</feature>
<protein>
    <recommendedName>
        <fullName evidence="9">C3 and PZP-like alpha-2-macroglobulin domain-containing protein 8</fullName>
    </recommendedName>
</protein>
<reference evidence="7" key="1">
    <citation type="journal article" date="2023" name="IScience">
        <title>Live-bearing cockroach genome reveals convergent evolutionary mechanisms linked to viviparity in insects and beyond.</title>
        <authorList>
            <person name="Fouks B."/>
            <person name="Harrison M.C."/>
            <person name="Mikhailova A.A."/>
            <person name="Marchal E."/>
            <person name="English S."/>
            <person name="Carruthers M."/>
            <person name="Jennings E.C."/>
            <person name="Chiamaka E.L."/>
            <person name="Frigard R.A."/>
            <person name="Pippel M."/>
            <person name="Attardo G.M."/>
            <person name="Benoit J.B."/>
            <person name="Bornberg-Bauer E."/>
            <person name="Tobe S.S."/>
        </authorList>
    </citation>
    <scope>NUCLEOTIDE SEQUENCE</scope>
    <source>
        <strain evidence="7">Stay&amp;Tobe</strain>
    </source>
</reference>
<dbReference type="PANTHER" id="PTHR11412">
    <property type="entry name" value="MACROGLOBULIN / COMPLEMENT"/>
    <property type="match status" value="1"/>
</dbReference>
<evidence type="ECO:0000313" key="7">
    <source>
        <dbReference type="EMBL" id="KAJ9599485.1"/>
    </source>
</evidence>
<dbReference type="InterPro" id="IPR008930">
    <property type="entry name" value="Terpenoid_cyclase/PrenylTrfase"/>
</dbReference>
<feature type="compositionally biased region" description="Low complexity" evidence="3">
    <location>
        <begin position="1524"/>
        <end position="1536"/>
    </location>
</feature>
<dbReference type="Pfam" id="PF07703">
    <property type="entry name" value="A2M_BRD"/>
    <property type="match status" value="1"/>
</dbReference>
<gene>
    <name evidence="7" type="ORF">L9F63_010017</name>
</gene>
<feature type="region of interest" description="Disordered" evidence="3">
    <location>
        <begin position="1513"/>
        <end position="1545"/>
    </location>
</feature>
<dbReference type="Pfam" id="PF00207">
    <property type="entry name" value="A2M"/>
    <property type="match status" value="1"/>
</dbReference>
<feature type="domain" description="Alpha-macroglobulin receptor-binding" evidence="6">
    <location>
        <begin position="1232"/>
        <end position="1322"/>
    </location>
</feature>
<comment type="caution">
    <text evidence="7">The sequence shown here is derived from an EMBL/GenBank/DDBJ whole genome shotgun (WGS) entry which is preliminary data.</text>
</comment>
<dbReference type="SMART" id="SM01359">
    <property type="entry name" value="A2M_N_2"/>
    <property type="match status" value="1"/>
</dbReference>
<feature type="region of interest" description="Disordered" evidence="3">
    <location>
        <begin position="358"/>
        <end position="379"/>
    </location>
</feature>
<proteinExistence type="predicted"/>
<sequence length="1587" mass="175186">FFWILALDHDLRVTSDIIGSVFVRSPTGTKVALWEEVALDEGVKSFSMALSEEAELGKWQIQVQVDSAVFTSEMNISQIGATSGINIPEVAMAEEHYVELRFGHEMRRLYKPGLPFVGKVEAMSTEKSVRVRVKVYDNTTAIYSQDIEITSGEGTFIVPAILADSEVIMLQAELVSVEGKEIDSHYVLAKEPIRKWNSSSDCYLLIEGLEHTLQPSDGTEVSLQDRRPLDHSLHGNTKQLYYTKVTKGIPAIQWQHKKYEALYAASLMIISDILCFSDLTFGVQAVMAPVSNLLVYYVSEHGEPISDVISFDVKLLLRQVSVHIEERKYWFPAQAMNVDVRAEPGALVCLIGGHAGNEGKTTSTQSLAKRRKRRNSGSKEMDFAAAGMAFFERRCVKQGSSSESSTQLYRQGGSAPSTATLQQRHSSVVGSTAIEELWLWKCFNYSGDMVQHTLISAPQEPGKWSLWALTLSTSVGLRFSPPQTVTVFRPLQVDFKLPTSLRVGESVEVDVKIGNNINSCMDLVALLALSEGAHFLSNGMLYVTEKLRLGPHGATSLVVRVVVTSPGVKNMTAEVSGYGSDTCRESNASPGNSSLVGSVLRSAAMLVHPEGLVRTDTESAYFCANENVVISTSENFRYEFVSAPRNRPGIVFEVKVAQGAHIALSDVRYTSDRMYQIVLGDAGNTMSWIGRGKHGFGVRLVSVSTPHLLSETTFQTMWVSWDKGTVAVGQGPILHNLTLLKWRMDKKLKIQHIGFASGWGHIAEFRIWNYNDEAGFSQVLHLDVPRSVVPGSEQGTLMISGGLALPASSQRHRPGLGLGESTSLAATLSTFTPLLVLEHMAEQNNSSENSPLQQTEVIHWLSTQLQALLRFMKPDFSFGDHHKLGSHSNTVNVLELLAKTQSYTSVDPVLVGGIKRWIQQRQGDDGSFSPLPTDSSTVIPKNLTDSHVLEKQVELTAETLVTLLQVGLESEVDWETMLRARYFLERSVFRVDSPCPLSLMTYVLVLAKSELSGIVLDRLRNASTNEEGDFGWQHPASSKDAPDWLYEENAGRHRKEPIMTSVGEYKASLYALMTYSHLGDLKSAEPVARYLFYRSHLLDRHTELLYAAVKAFSSFSWLAVDRHRALTVSLATSGMELTDTLELRPDSPPQILQLPSLPTKVFVYATGAGCATVQGQVSYSTYTPSSRTPLLDLWAGIEDEAIPGHNSVDELEGKLPVLRLKTCFRWKGETPSGVLRLEVTLFSGFQLLTVSPVVIDNSGNIADIHHGSRADKIWFVLTNVSNTCALCVRYTIHSVFVVGSLRPAFARVYPAGRSDLGAETFFHTHRESPLLEGLTDDDLITWFGKTGAGQPQLSSNFSEMCECGQTCPDLDDTATSTNDADINDNTPSLITDMDATNIIVFNKLSETGNVSTLFDNESNTTETNINIQTSTISVTNVTQILNNSEVRIGNQTSSESPSKTISEDVSHNELIKSNDNLTSKFAKRMDKIDEEIYNKTSSTDVSTGTPQQIRSINKERHHISSEMLPPTLTTEESSPPQHSGLDGSDKLFVLDRDTLWGMLREVVHVELDKKQLNFDDSTNQSDQSDID</sequence>
<dbReference type="Pfam" id="PF07677">
    <property type="entry name" value="A2M_recep"/>
    <property type="match status" value="1"/>
</dbReference>
<dbReference type="InterPro" id="IPR036595">
    <property type="entry name" value="A-macroglobulin_rcpt-bd_sf"/>
</dbReference>